<evidence type="ECO:0000313" key="2">
    <source>
        <dbReference type="Proteomes" id="UP000008912"/>
    </source>
</evidence>
<reference evidence="1" key="3">
    <citation type="submission" date="2025-09" db="UniProtKB">
        <authorList>
            <consortium name="Ensembl"/>
        </authorList>
    </citation>
    <scope>IDENTIFICATION</scope>
</reference>
<protein>
    <submittedName>
        <fullName evidence="1">Uncharacterized protein</fullName>
    </submittedName>
</protein>
<reference evidence="1 2" key="1">
    <citation type="journal article" date="2010" name="Nature">
        <title>The sequence and de novo assembly of the giant panda genome.</title>
        <authorList>
            <person name="Li R."/>
            <person name="Fan W."/>
            <person name="Tian G."/>
            <person name="Zhu H."/>
            <person name="He L."/>
            <person name="Cai J."/>
            <person name="Huang Q."/>
            <person name="Cai Q."/>
            <person name="Li B."/>
            <person name="Bai Y."/>
            <person name="Zhang Z."/>
            <person name="Zhang Y."/>
            <person name="Wang W."/>
            <person name="Li J."/>
            <person name="Wei F."/>
            <person name="Li H."/>
            <person name="Jian M."/>
            <person name="Li J."/>
            <person name="Zhang Z."/>
            <person name="Nielsen R."/>
            <person name="Li D."/>
            <person name="Gu W."/>
            <person name="Yang Z."/>
            <person name="Xuan Z."/>
            <person name="Ryder O.A."/>
            <person name="Leung F.C."/>
            <person name="Zhou Y."/>
            <person name="Cao J."/>
            <person name="Sun X."/>
            <person name="Fu Y."/>
            <person name="Fang X."/>
            <person name="Guo X."/>
            <person name="Wang B."/>
            <person name="Hou R."/>
            <person name="Shen F."/>
            <person name="Mu B."/>
            <person name="Ni P."/>
            <person name="Lin R."/>
            <person name="Qian W."/>
            <person name="Wang G."/>
            <person name="Yu C."/>
            <person name="Nie W."/>
            <person name="Wang J."/>
            <person name="Wu Z."/>
            <person name="Liang H."/>
            <person name="Min J."/>
            <person name="Wu Q."/>
            <person name="Cheng S."/>
            <person name="Ruan J."/>
            <person name="Wang M."/>
            <person name="Shi Z."/>
            <person name="Wen M."/>
            <person name="Liu B."/>
            <person name="Ren X."/>
            <person name="Zheng H."/>
            <person name="Dong D."/>
            <person name="Cook K."/>
            <person name="Shan G."/>
            <person name="Zhang H."/>
            <person name="Kosiol C."/>
            <person name="Xie X."/>
            <person name="Lu Z."/>
            <person name="Zheng H."/>
            <person name="Li Y."/>
            <person name="Steiner C.C."/>
            <person name="Lam T.T."/>
            <person name="Lin S."/>
            <person name="Zhang Q."/>
            <person name="Li G."/>
            <person name="Tian J."/>
            <person name="Gong T."/>
            <person name="Liu H."/>
            <person name="Zhang D."/>
            <person name="Fang L."/>
            <person name="Ye C."/>
            <person name="Zhang J."/>
            <person name="Hu W."/>
            <person name="Xu A."/>
            <person name="Ren Y."/>
            <person name="Zhang G."/>
            <person name="Bruford M.W."/>
            <person name="Li Q."/>
            <person name="Ma L."/>
            <person name="Guo Y."/>
            <person name="An N."/>
            <person name="Hu Y."/>
            <person name="Zheng Y."/>
            <person name="Shi Y."/>
            <person name="Li Z."/>
            <person name="Liu Q."/>
            <person name="Chen Y."/>
            <person name="Zhao J."/>
            <person name="Qu N."/>
            <person name="Zhao S."/>
            <person name="Tian F."/>
            <person name="Wang X."/>
            <person name="Wang H."/>
            <person name="Xu L."/>
            <person name="Liu X."/>
            <person name="Vinar T."/>
            <person name="Wang Y."/>
            <person name="Lam T.W."/>
            <person name="Yiu S.M."/>
            <person name="Liu S."/>
            <person name="Zhang H."/>
            <person name="Li D."/>
            <person name="Huang Y."/>
            <person name="Wang X."/>
            <person name="Yang G."/>
            <person name="Jiang Z."/>
            <person name="Wang J."/>
            <person name="Qin N."/>
            <person name="Li L."/>
            <person name="Li J."/>
            <person name="Bolund L."/>
            <person name="Kristiansen K."/>
            <person name="Wong G.K."/>
            <person name="Olson M."/>
            <person name="Zhang X."/>
            <person name="Li S."/>
            <person name="Yang H."/>
            <person name="Wang J."/>
            <person name="Wang J."/>
        </authorList>
    </citation>
    <scope>NUCLEOTIDE SEQUENCE [LARGE SCALE GENOMIC DNA]</scope>
</reference>
<dbReference type="Proteomes" id="UP000008912">
    <property type="component" value="Unassembled WGS sequence"/>
</dbReference>
<reference evidence="1" key="2">
    <citation type="submission" date="2025-08" db="UniProtKB">
        <authorList>
            <consortium name="Ensembl"/>
        </authorList>
    </citation>
    <scope>IDENTIFICATION</scope>
</reference>
<organism evidence="1 2">
    <name type="scientific">Ailuropoda melanoleuca</name>
    <name type="common">Giant panda</name>
    <dbReference type="NCBI Taxonomy" id="9646"/>
    <lineage>
        <taxon>Eukaryota</taxon>
        <taxon>Metazoa</taxon>
        <taxon>Chordata</taxon>
        <taxon>Craniata</taxon>
        <taxon>Vertebrata</taxon>
        <taxon>Euteleostomi</taxon>
        <taxon>Mammalia</taxon>
        <taxon>Eutheria</taxon>
        <taxon>Laurasiatheria</taxon>
        <taxon>Carnivora</taxon>
        <taxon>Caniformia</taxon>
        <taxon>Ursidae</taxon>
        <taxon>Ailuropoda</taxon>
    </lineage>
</organism>
<proteinExistence type="predicted"/>
<name>A0A7N5KPE6_AILME</name>
<dbReference type="AlphaFoldDB" id="A0A7N5KPE6"/>
<accession>A0A7N5KPE6</accession>
<dbReference type="Ensembl" id="ENSAMET00000026653.1">
    <property type="protein sequence ID" value="ENSAMEP00000042917.1"/>
    <property type="gene ID" value="ENSAMEG00000005145.2"/>
</dbReference>
<keyword evidence="2" id="KW-1185">Reference proteome</keyword>
<sequence length="74" mass="8686">MFTCGIVDLIFKCKFFMLMNLPFYSNIEEFAEGSKINASKNQQDDGLKILNFPWIQKQMKEEDFVLSHTQTKSQ</sequence>
<evidence type="ECO:0000313" key="1">
    <source>
        <dbReference type="Ensembl" id="ENSAMEP00000042917.1"/>
    </source>
</evidence>
<dbReference type="GeneTree" id="ENSGT00940000154426"/>